<dbReference type="EMBL" id="BIXY01000117">
    <property type="protein sequence ID" value="GCF11501.1"/>
    <property type="molecule type" value="Genomic_DNA"/>
</dbReference>
<feature type="transmembrane region" description="Helical" evidence="1">
    <location>
        <begin position="156"/>
        <end position="174"/>
    </location>
</feature>
<gene>
    <name evidence="2" type="ORF">KDI_50650</name>
</gene>
<keyword evidence="1" id="KW-1133">Transmembrane helix</keyword>
<keyword evidence="1" id="KW-0472">Membrane</keyword>
<dbReference type="OrthoDB" id="4568918at2"/>
<keyword evidence="3" id="KW-1185">Reference proteome</keyword>
<keyword evidence="1" id="KW-0812">Transmembrane</keyword>
<evidence type="ECO:0008006" key="4">
    <source>
        <dbReference type="Google" id="ProtNLM"/>
    </source>
</evidence>
<comment type="caution">
    <text evidence="2">The sequence shown here is derived from an EMBL/GenBank/DDBJ whole genome shotgun (WGS) entry which is preliminary data.</text>
</comment>
<name>A0A5A5TIR6_9CHLR</name>
<evidence type="ECO:0000256" key="1">
    <source>
        <dbReference type="SAM" id="Phobius"/>
    </source>
</evidence>
<accession>A0A5A5TIR6</accession>
<proteinExistence type="predicted"/>
<organism evidence="2 3">
    <name type="scientific">Dictyobacter arantiisoli</name>
    <dbReference type="NCBI Taxonomy" id="2014874"/>
    <lineage>
        <taxon>Bacteria</taxon>
        <taxon>Bacillati</taxon>
        <taxon>Chloroflexota</taxon>
        <taxon>Ktedonobacteria</taxon>
        <taxon>Ktedonobacterales</taxon>
        <taxon>Dictyobacteraceae</taxon>
        <taxon>Dictyobacter</taxon>
    </lineage>
</organism>
<evidence type="ECO:0000313" key="3">
    <source>
        <dbReference type="Proteomes" id="UP000322530"/>
    </source>
</evidence>
<reference evidence="2 3" key="1">
    <citation type="submission" date="2019-01" db="EMBL/GenBank/DDBJ databases">
        <title>Draft genome sequence of Dictyobacter sp. Uno17.</title>
        <authorList>
            <person name="Wang C.M."/>
            <person name="Zheng Y."/>
            <person name="Sakai Y."/>
            <person name="Abe K."/>
            <person name="Yokota A."/>
            <person name="Yabe S."/>
        </authorList>
    </citation>
    <scope>NUCLEOTIDE SEQUENCE [LARGE SCALE GENOMIC DNA]</scope>
    <source>
        <strain evidence="2 3">Uno17</strain>
    </source>
</reference>
<protein>
    <recommendedName>
        <fullName evidence="4">TPM domain-containing protein</fullName>
    </recommendedName>
</protein>
<dbReference type="AlphaFoldDB" id="A0A5A5TIR6"/>
<evidence type="ECO:0000313" key="2">
    <source>
        <dbReference type="EMBL" id="GCF11501.1"/>
    </source>
</evidence>
<dbReference type="RefSeq" id="WP_149404328.1">
    <property type="nucleotide sequence ID" value="NZ_BIXY01000117.1"/>
</dbReference>
<dbReference type="Proteomes" id="UP000322530">
    <property type="component" value="Unassembled WGS sequence"/>
</dbReference>
<sequence>MGMHFPGKSAYCRVLLTLSGLLLLLCAISTINIQSVSANSVLLRDQAGVLDQGKVQTEGAKLSEPLGIYTTRTFGGDQSALNADASSKVGDAYTIVIEIDVAHRHLSIESGQQSNISNDQASNALDAFRQNIHGSDYTGATLAAIDALNGTAHNGGGLEVVGVVIVIIIMAIIISRTRRRGDGRGRGRGRGFYSRPYMYGGGGDFGGGGGGGGGGGAGGSF</sequence>